<dbReference type="GeneID" id="60060388"/>
<dbReference type="eggNOG" id="COG0110">
    <property type="taxonomic scope" value="Bacteria"/>
</dbReference>
<dbReference type="PANTHER" id="PTHR43017:SF1">
    <property type="entry name" value="ACETYLTRANSFERASE YJL218W-RELATED"/>
    <property type="match status" value="1"/>
</dbReference>
<evidence type="ECO:0000313" key="2">
    <source>
        <dbReference type="EMBL" id="EOA54955.1"/>
    </source>
</evidence>
<dbReference type="RefSeq" id="WP_005939749.1">
    <property type="nucleotide sequence ID" value="NZ_KB890353.1"/>
</dbReference>
<dbReference type="GO" id="GO:0008870">
    <property type="term" value="F:galactoside O-acetyltransferase activity"/>
    <property type="evidence" value="ECO:0007669"/>
    <property type="project" value="TreeGrafter"/>
</dbReference>
<accession>U6REP8</accession>
<dbReference type="InterPro" id="IPR001451">
    <property type="entry name" value="Hexapep"/>
</dbReference>
<organism evidence="2 3">
    <name type="scientific">Phocaeicola massiliensis B84634 = Timone 84634 = DSM 17679 = JCM 13223</name>
    <dbReference type="NCBI Taxonomy" id="1121098"/>
    <lineage>
        <taxon>Bacteria</taxon>
        <taxon>Pseudomonadati</taxon>
        <taxon>Bacteroidota</taxon>
        <taxon>Bacteroidia</taxon>
        <taxon>Bacteroidales</taxon>
        <taxon>Bacteroidaceae</taxon>
        <taxon>Phocaeicola</taxon>
    </lineage>
</organism>
<dbReference type="EC" id="2.3.1.-" evidence="1"/>
<dbReference type="InterPro" id="IPR011004">
    <property type="entry name" value="Trimer_LpxA-like_sf"/>
</dbReference>
<keyword evidence="1" id="KW-0012">Acyltransferase</keyword>
<name>U6REP8_9BACT</name>
<keyword evidence="3" id="KW-1185">Reference proteome</keyword>
<dbReference type="PATRIC" id="fig|1121098.3.peg.1796"/>
<dbReference type="HOGENOM" id="CLU_1783003_0_0_10"/>
<dbReference type="PANTHER" id="PTHR43017">
    <property type="entry name" value="GALACTOSIDE O-ACETYLTRANSFERASE"/>
    <property type="match status" value="1"/>
</dbReference>
<evidence type="ECO:0000313" key="3">
    <source>
        <dbReference type="Proteomes" id="UP000017831"/>
    </source>
</evidence>
<protein>
    <recommendedName>
        <fullName evidence="1">Acetyltransferase</fullName>
        <ecNumber evidence="1">2.3.1.-</ecNumber>
    </recommendedName>
</protein>
<dbReference type="Proteomes" id="UP000017831">
    <property type="component" value="Unassembled WGS sequence"/>
</dbReference>
<dbReference type="SUPFAM" id="SSF51161">
    <property type="entry name" value="Trimeric LpxA-like enzymes"/>
    <property type="match status" value="1"/>
</dbReference>
<dbReference type="STRING" id="1121098.HMPREF1534_01768"/>
<comment type="caution">
    <text evidence="2">The sequence shown here is derived from an EMBL/GenBank/DDBJ whole genome shotgun (WGS) entry which is preliminary data.</text>
</comment>
<sequence length="145" mass="16486">MTGFRMYSLENTTKWLTRLEVSVTIGNNIYFGADCTVLKGVSIGDNCIIGAGSVVTKSIPPNSVAVGNPCKVIYSLDEYFAKRLKEAPLEAKENVIAFYNKYGRYPNENELTEEAIYYSDSQRFTPHNFKFSSYQEFLDWCKNDN</sequence>
<dbReference type="InterPro" id="IPR039369">
    <property type="entry name" value="LacA-like"/>
</dbReference>
<reference evidence="2 3" key="1">
    <citation type="submission" date="2013-04" db="EMBL/GenBank/DDBJ databases">
        <title>The Genome Sequence of Bacteroides massiliensis DSM 17679.</title>
        <authorList>
            <consortium name="The Broad Institute Genomics Platform"/>
            <person name="Earl A."/>
            <person name="Ward D."/>
            <person name="Feldgarden M."/>
            <person name="Gevers D."/>
            <person name="Martens E."/>
            <person name="Fenner L."/>
            <person name="Roux V."/>
            <person name="Mallet M.N."/>
            <person name="Raoult D."/>
            <person name="Walker B."/>
            <person name="Young S."/>
            <person name="Zeng Q."/>
            <person name="Gargeya S."/>
            <person name="Fitzgerald M."/>
            <person name="Haas B."/>
            <person name="Abouelleil A."/>
            <person name="Allen A.W."/>
            <person name="Alvarado L."/>
            <person name="Arachchi H.M."/>
            <person name="Berlin A.M."/>
            <person name="Chapman S.B."/>
            <person name="Gainer-Dewar J."/>
            <person name="Goldberg J."/>
            <person name="Griggs A."/>
            <person name="Gujja S."/>
            <person name="Hansen M."/>
            <person name="Howarth C."/>
            <person name="Imamovic A."/>
            <person name="Ireland A."/>
            <person name="Larimer J."/>
            <person name="McCowan C."/>
            <person name="Murphy C."/>
            <person name="Pearson M."/>
            <person name="Poon T.W."/>
            <person name="Priest M."/>
            <person name="Roberts A."/>
            <person name="Saif S."/>
            <person name="Shea T."/>
            <person name="Sisk P."/>
            <person name="Sykes S."/>
            <person name="Wortman J."/>
            <person name="Nusbaum C."/>
            <person name="Birren B."/>
        </authorList>
    </citation>
    <scope>NUCLEOTIDE SEQUENCE [LARGE SCALE GENOMIC DNA]</scope>
    <source>
        <strain evidence="3">B84634 / Timone 84634 / DSM 17679 / JCM 13223</strain>
    </source>
</reference>
<proteinExistence type="inferred from homology"/>
<dbReference type="AlphaFoldDB" id="U6REP8"/>
<dbReference type="OrthoDB" id="9812571at2"/>
<comment type="similarity">
    <text evidence="1">Belongs to the transferase hexapeptide repeat family.</text>
</comment>
<dbReference type="EMBL" id="AQHY01000022">
    <property type="protein sequence ID" value="EOA54955.1"/>
    <property type="molecule type" value="Genomic_DNA"/>
</dbReference>
<keyword evidence="1" id="KW-0808">Transferase</keyword>
<dbReference type="Pfam" id="PF14602">
    <property type="entry name" value="Hexapep_2"/>
    <property type="match status" value="1"/>
</dbReference>
<gene>
    <name evidence="2" type="ORF">HMPREF1534_01768</name>
</gene>
<evidence type="ECO:0000256" key="1">
    <source>
        <dbReference type="RuleBase" id="RU367021"/>
    </source>
</evidence>
<dbReference type="Gene3D" id="2.160.10.10">
    <property type="entry name" value="Hexapeptide repeat proteins"/>
    <property type="match status" value="1"/>
</dbReference>